<dbReference type="PROSITE" id="PS50975">
    <property type="entry name" value="ATP_GRASP"/>
    <property type="match status" value="1"/>
</dbReference>
<dbReference type="InterPro" id="IPR054350">
    <property type="entry name" value="PurT/PurK_preATP-grasp"/>
</dbReference>
<dbReference type="InterPro" id="IPR013815">
    <property type="entry name" value="ATP_grasp_subdomain_1"/>
</dbReference>
<feature type="binding site" evidence="7">
    <location>
        <position position="142"/>
    </location>
    <ligand>
        <name>ATP</name>
        <dbReference type="ChEBI" id="CHEBI:30616"/>
    </ligand>
</feature>
<accession>A0A512L5R8</accession>
<evidence type="ECO:0000256" key="2">
    <source>
        <dbReference type="ARBA" id="ARBA00022723"/>
    </source>
</evidence>
<gene>
    <name evidence="7 9" type="primary">purT</name>
    <name evidence="9" type="ORF">TPL01_09680</name>
</gene>
<keyword evidence="3 7" id="KW-0547">Nucleotide-binding</keyword>
<dbReference type="EMBL" id="BKAD01000009">
    <property type="protein sequence ID" value="GEP29830.1"/>
    <property type="molecule type" value="Genomic_DNA"/>
</dbReference>
<keyword evidence="9" id="KW-0808">Transferase</keyword>
<feature type="binding site" evidence="7">
    <location>
        <position position="259"/>
    </location>
    <ligand>
        <name>Mg(2+)</name>
        <dbReference type="ChEBI" id="CHEBI:18420"/>
    </ligand>
</feature>
<dbReference type="Gene3D" id="3.30.1490.20">
    <property type="entry name" value="ATP-grasp fold, A domain"/>
    <property type="match status" value="1"/>
</dbReference>
<sequence>MFLGSGELGKEVIIALQRLGVETIAVDRYANAPGHQVAHRSHVIDMTDSAALRALVEQERPHLIVPEIEAIATGALVEIERSGLCEVIPTARAAQLTLNREGIRHLAAEALGLPTSPYCFANSLAELQAAIDGGIGYPCVVKPVMSSSGKGQSKLDSPADVASAWEVAASGGRVDQGRVIVEGFVDFDYEITLLTVRALGASGQVETYFCEPIGHLQVKGDYVESWQPQAMSPAARAAAQAIAQKVTDNLGGRGIFGVELFVKGDQVWFSEVSPRPHDTGMVTMCSQYQSEFELHARAILGLPVDTRLREAGASAVIYGGMQASGIAFDGVAEALAVPRSDIRLFGKPEAFSRRRMGVALACAGATDSARDRARLAASRIRPVAA</sequence>
<reference evidence="9 10" key="1">
    <citation type="submission" date="2019-07" db="EMBL/GenBank/DDBJ databases">
        <title>Whole genome shotgun sequence of Thiobacillus plumbophilus NBRC 107929.</title>
        <authorList>
            <person name="Hosoyama A."/>
            <person name="Uohara A."/>
            <person name="Ohji S."/>
            <person name="Ichikawa N."/>
        </authorList>
    </citation>
    <scope>NUCLEOTIDE SEQUENCE [LARGE SCALE GENOMIC DNA]</scope>
    <source>
        <strain evidence="9 10">NBRC 107929</strain>
    </source>
</reference>
<dbReference type="NCBIfam" id="NF006766">
    <property type="entry name" value="PRK09288.1"/>
    <property type="match status" value="1"/>
</dbReference>
<dbReference type="GO" id="GO:0005829">
    <property type="term" value="C:cytosol"/>
    <property type="evidence" value="ECO:0007669"/>
    <property type="project" value="TreeGrafter"/>
</dbReference>
<dbReference type="Pfam" id="PF21244">
    <property type="entry name" value="PurT_C"/>
    <property type="match status" value="1"/>
</dbReference>
<organism evidence="9 10">
    <name type="scientific">Sulfuriferula plumbiphila</name>
    <dbReference type="NCBI Taxonomy" id="171865"/>
    <lineage>
        <taxon>Bacteria</taxon>
        <taxon>Pseudomonadati</taxon>
        <taxon>Pseudomonadota</taxon>
        <taxon>Betaproteobacteria</taxon>
        <taxon>Nitrosomonadales</taxon>
        <taxon>Sulfuricellaceae</taxon>
        <taxon>Sulfuriferula</taxon>
    </lineage>
</organism>
<dbReference type="NCBIfam" id="TIGR01142">
    <property type="entry name" value="purT"/>
    <property type="match status" value="1"/>
</dbReference>
<feature type="binding site" evidence="7">
    <location>
        <position position="190"/>
    </location>
    <ligand>
        <name>ATP</name>
        <dbReference type="ChEBI" id="CHEBI:30616"/>
    </ligand>
</feature>
<dbReference type="GO" id="GO:0005524">
    <property type="term" value="F:ATP binding"/>
    <property type="evidence" value="ECO:0007669"/>
    <property type="project" value="UniProtKB-UniRule"/>
</dbReference>
<evidence type="ECO:0000256" key="3">
    <source>
        <dbReference type="ARBA" id="ARBA00022741"/>
    </source>
</evidence>
<dbReference type="HAMAP" id="MF_01643">
    <property type="entry name" value="PurT"/>
    <property type="match status" value="1"/>
</dbReference>
<keyword evidence="6 7" id="KW-0460">Magnesium</keyword>
<comment type="subunit">
    <text evidence="7">Homodimer.</text>
</comment>
<comment type="similarity">
    <text evidence="7">Belongs to the PurK/PurT family.</text>
</comment>
<comment type="catalytic activity">
    <reaction evidence="7">
        <text>N(1)-(5-phospho-beta-D-ribosyl)glycinamide + formate + ATP = N(2)-formyl-N(1)-(5-phospho-beta-D-ribosyl)glycinamide + ADP + phosphate + H(+)</text>
        <dbReference type="Rhea" id="RHEA:24829"/>
        <dbReference type="ChEBI" id="CHEBI:15378"/>
        <dbReference type="ChEBI" id="CHEBI:15740"/>
        <dbReference type="ChEBI" id="CHEBI:30616"/>
        <dbReference type="ChEBI" id="CHEBI:43474"/>
        <dbReference type="ChEBI" id="CHEBI:143788"/>
        <dbReference type="ChEBI" id="CHEBI:147286"/>
        <dbReference type="ChEBI" id="CHEBI:456216"/>
        <dbReference type="EC" id="6.3.1.21"/>
    </reaction>
</comment>
<feature type="binding site" evidence="7">
    <location>
        <begin position="354"/>
        <end position="355"/>
    </location>
    <ligand>
        <name>N(1)-(5-phospho-beta-D-ribosyl)glycinamide</name>
        <dbReference type="ChEBI" id="CHEBI:143788"/>
    </ligand>
</feature>
<dbReference type="EC" id="6.3.1.21" evidence="7"/>
<dbReference type="InterPro" id="IPR011761">
    <property type="entry name" value="ATP-grasp"/>
</dbReference>
<name>A0A512L5R8_9PROT</name>
<keyword evidence="2 7" id="KW-0479">Metal-binding</keyword>
<evidence type="ECO:0000256" key="7">
    <source>
        <dbReference type="HAMAP-Rule" id="MF_01643"/>
    </source>
</evidence>
<dbReference type="InterPro" id="IPR016185">
    <property type="entry name" value="PreATP-grasp_dom_sf"/>
</dbReference>
<dbReference type="SUPFAM" id="SSF51246">
    <property type="entry name" value="Rudiment single hybrid motif"/>
    <property type="match status" value="1"/>
</dbReference>
<dbReference type="PANTHER" id="PTHR43055">
    <property type="entry name" value="FORMATE-DEPENDENT PHOSPHORIBOSYLGLYCINAMIDE FORMYLTRANSFERASE"/>
    <property type="match status" value="1"/>
</dbReference>
<dbReference type="GO" id="GO:0006189">
    <property type="term" value="P:'de novo' IMP biosynthetic process"/>
    <property type="evidence" value="ECO:0007669"/>
    <property type="project" value="UniProtKB-UniRule"/>
</dbReference>
<dbReference type="PANTHER" id="PTHR43055:SF1">
    <property type="entry name" value="FORMATE-DEPENDENT PHOSPHORIBOSYLGLYCINAMIDE FORMYLTRANSFERASE"/>
    <property type="match status" value="1"/>
</dbReference>
<dbReference type="AlphaFoldDB" id="A0A512L5R8"/>
<feature type="domain" description="ATP-grasp" evidence="8">
    <location>
        <begin position="105"/>
        <end position="300"/>
    </location>
</feature>
<feature type="binding site" evidence="7">
    <location>
        <begin position="182"/>
        <end position="185"/>
    </location>
    <ligand>
        <name>ATP</name>
        <dbReference type="ChEBI" id="CHEBI:30616"/>
    </ligand>
</feature>
<feature type="binding site" evidence="7">
    <location>
        <position position="67"/>
    </location>
    <ligand>
        <name>N(1)-(5-phospho-beta-D-ribosyl)glycinamide</name>
        <dbReference type="ChEBI" id="CHEBI:143788"/>
    </ligand>
</feature>
<dbReference type="Gene3D" id="3.30.470.20">
    <property type="entry name" value="ATP-grasp fold, B domain"/>
    <property type="match status" value="1"/>
</dbReference>
<dbReference type="Pfam" id="PF02222">
    <property type="entry name" value="ATP-grasp"/>
    <property type="match status" value="1"/>
</dbReference>
<dbReference type="InterPro" id="IPR048740">
    <property type="entry name" value="PurT_C"/>
</dbReference>
<feature type="binding site" evidence="7">
    <location>
        <begin position="147"/>
        <end position="152"/>
    </location>
    <ligand>
        <name>ATP</name>
        <dbReference type="ChEBI" id="CHEBI:30616"/>
    </ligand>
</feature>
<dbReference type="SUPFAM" id="SSF56059">
    <property type="entry name" value="Glutathione synthetase ATP-binding domain-like"/>
    <property type="match status" value="1"/>
</dbReference>
<protein>
    <recommendedName>
        <fullName evidence="7">Formate-dependent phosphoribosylglycinamide formyltransferase</fullName>
        <ecNumber evidence="7">6.3.1.21</ecNumber>
    </recommendedName>
    <alternativeName>
        <fullName evidence="7">5'-phosphoribosylglycinamide transformylase 2</fullName>
    </alternativeName>
    <alternativeName>
        <fullName evidence="7">Formate-dependent GAR transformylase</fullName>
    </alternativeName>
    <alternativeName>
        <fullName evidence="7">GAR transformylase 2</fullName>
        <shortName evidence="7">GART 2</shortName>
    </alternativeName>
    <alternativeName>
        <fullName evidence="7">Non-folate glycinamide ribonucleotide transformylase</fullName>
    </alternativeName>
    <alternativeName>
        <fullName evidence="7">Phosphoribosylglycinamide formyltransferase 2</fullName>
    </alternativeName>
</protein>
<proteinExistence type="inferred from homology"/>
<comment type="caution">
    <text evidence="9">The sequence shown here is derived from an EMBL/GenBank/DDBJ whole genome shotgun (WGS) entry which is preliminary data.</text>
</comment>
<keyword evidence="10" id="KW-1185">Reference proteome</keyword>
<keyword evidence="5 7" id="KW-0067">ATP-binding</keyword>
<dbReference type="InterPro" id="IPR011054">
    <property type="entry name" value="Rudment_hybrid_motif"/>
</dbReference>
<dbReference type="SUPFAM" id="SSF52440">
    <property type="entry name" value="PreATP-grasp domain"/>
    <property type="match status" value="1"/>
</dbReference>
<evidence type="ECO:0000256" key="5">
    <source>
        <dbReference type="ARBA" id="ARBA00022840"/>
    </source>
</evidence>
<evidence type="ECO:0000259" key="8">
    <source>
        <dbReference type="PROSITE" id="PS50975"/>
    </source>
</evidence>
<evidence type="ECO:0000256" key="6">
    <source>
        <dbReference type="ARBA" id="ARBA00022842"/>
    </source>
</evidence>
<feature type="binding site" evidence="7">
    <location>
        <position position="278"/>
    </location>
    <ligand>
        <name>N(1)-(5-phospho-beta-D-ribosyl)glycinamide</name>
        <dbReference type="ChEBI" id="CHEBI:143788"/>
    </ligand>
</feature>
<comment type="function">
    <text evidence="7">Involved in the de novo purine biosynthesis. Catalyzes the transfer of formate to 5-phospho-ribosyl-glycinamide (GAR), producing 5-phospho-ribosyl-N-formylglycinamide (FGAR). Formate is provided by PurU via hydrolysis of 10-formyl-tetrahydrofolate.</text>
</comment>
<evidence type="ECO:0000313" key="9">
    <source>
        <dbReference type="EMBL" id="GEP29830.1"/>
    </source>
</evidence>
<dbReference type="GO" id="GO:0043815">
    <property type="term" value="F:phosphoribosylglycinamide formyltransferase 2 activity"/>
    <property type="evidence" value="ECO:0007669"/>
    <property type="project" value="UniProtKB-UniRule"/>
</dbReference>
<evidence type="ECO:0000256" key="4">
    <source>
        <dbReference type="ARBA" id="ARBA00022755"/>
    </source>
</evidence>
<feature type="binding site" evidence="7">
    <location>
        <position position="347"/>
    </location>
    <ligand>
        <name>N(1)-(5-phospho-beta-D-ribosyl)glycinamide</name>
        <dbReference type="ChEBI" id="CHEBI:143788"/>
    </ligand>
</feature>
<dbReference type="InterPro" id="IPR005862">
    <property type="entry name" value="PurT"/>
</dbReference>
<feature type="binding site" evidence="7">
    <location>
        <begin position="7"/>
        <end position="8"/>
    </location>
    <ligand>
        <name>N(1)-(5-phospho-beta-D-ribosyl)glycinamide</name>
        <dbReference type="ChEBI" id="CHEBI:143788"/>
    </ligand>
</feature>
<dbReference type="UniPathway" id="UPA00074">
    <property type="reaction ID" value="UER00127"/>
</dbReference>
<dbReference type="Pfam" id="PF22660">
    <property type="entry name" value="RS_preATP-grasp-like"/>
    <property type="match status" value="1"/>
</dbReference>
<dbReference type="GO" id="GO:0000287">
    <property type="term" value="F:magnesium ion binding"/>
    <property type="evidence" value="ECO:0007669"/>
    <property type="project" value="UniProtKB-UniRule"/>
</dbReference>
<feature type="binding site" evidence="7">
    <location>
        <position position="100"/>
    </location>
    <ligand>
        <name>ATP</name>
        <dbReference type="ChEBI" id="CHEBI:30616"/>
    </ligand>
</feature>
<evidence type="ECO:0000313" key="10">
    <source>
        <dbReference type="Proteomes" id="UP000321337"/>
    </source>
</evidence>
<evidence type="ECO:0000256" key="1">
    <source>
        <dbReference type="ARBA" id="ARBA00022598"/>
    </source>
</evidence>
<dbReference type="GO" id="GO:0004644">
    <property type="term" value="F:phosphoribosylglycinamide formyltransferase activity"/>
    <property type="evidence" value="ECO:0007669"/>
    <property type="project" value="UniProtKB-UniRule"/>
</dbReference>
<dbReference type="Proteomes" id="UP000321337">
    <property type="component" value="Unassembled WGS sequence"/>
</dbReference>
<feature type="binding site" evidence="7">
    <location>
        <position position="271"/>
    </location>
    <ligand>
        <name>Mg(2+)</name>
        <dbReference type="ChEBI" id="CHEBI:18420"/>
    </ligand>
</feature>
<keyword evidence="1 7" id="KW-0436">Ligase</keyword>
<comment type="pathway">
    <text evidence="7">Purine metabolism; IMP biosynthesis via de novo pathway; N(2)-formyl-N(1)-(5-phospho-D-ribosyl)glycinamide from N(1)-(5-phospho-D-ribosyl)glycinamide (formate route): step 1/1.</text>
</comment>
<dbReference type="Gene3D" id="3.40.50.20">
    <property type="match status" value="1"/>
</dbReference>
<dbReference type="InterPro" id="IPR003135">
    <property type="entry name" value="ATP-grasp_carboxylate-amine"/>
</dbReference>
<keyword evidence="4 7" id="KW-0658">Purine biosynthesis</keyword>